<reference evidence="8" key="1">
    <citation type="submission" date="2016-02" db="EMBL/GenBank/DDBJ databases">
        <title>Paenibacillus sp. LPB0068, isolated from Crassostrea gigas.</title>
        <authorList>
            <person name="Shin S.-K."/>
            <person name="Yi H."/>
        </authorList>
    </citation>
    <scope>NUCLEOTIDE SEQUENCE [LARGE SCALE GENOMIC DNA]</scope>
    <source>
        <strain evidence="8">KCTC 23969</strain>
    </source>
</reference>
<dbReference type="PANTHER" id="PTHR32060:SF30">
    <property type="entry name" value="CARBOXY-TERMINAL PROCESSING PROTEASE CTPA"/>
    <property type="match status" value="1"/>
</dbReference>
<dbReference type="GO" id="GO:0008236">
    <property type="term" value="F:serine-type peptidase activity"/>
    <property type="evidence" value="ECO:0007669"/>
    <property type="project" value="UniProtKB-KW"/>
</dbReference>
<dbReference type="CDD" id="cd07560">
    <property type="entry name" value="Peptidase_S41_CPP"/>
    <property type="match status" value="1"/>
</dbReference>
<dbReference type="InterPro" id="IPR001478">
    <property type="entry name" value="PDZ"/>
</dbReference>
<evidence type="ECO:0000256" key="2">
    <source>
        <dbReference type="ARBA" id="ARBA00022670"/>
    </source>
</evidence>
<dbReference type="InterPro" id="IPR005151">
    <property type="entry name" value="Tail-specific_protease"/>
</dbReference>
<dbReference type="STRING" id="996801.BW723_03055"/>
<dbReference type="InterPro" id="IPR004447">
    <property type="entry name" value="Peptidase_S41A"/>
</dbReference>
<keyword evidence="8" id="KW-1185">Reference proteome</keyword>
<dbReference type="SMART" id="SM00245">
    <property type="entry name" value="TSPc"/>
    <property type="match status" value="1"/>
</dbReference>
<dbReference type="GO" id="GO:0030288">
    <property type="term" value="C:outer membrane-bounded periplasmic space"/>
    <property type="evidence" value="ECO:0007669"/>
    <property type="project" value="TreeGrafter"/>
</dbReference>
<dbReference type="PANTHER" id="PTHR32060">
    <property type="entry name" value="TAIL-SPECIFIC PROTEASE"/>
    <property type="match status" value="1"/>
</dbReference>
<dbReference type="PROSITE" id="PS50106">
    <property type="entry name" value="PDZ"/>
    <property type="match status" value="1"/>
</dbReference>
<evidence type="ECO:0000256" key="1">
    <source>
        <dbReference type="ARBA" id="ARBA00009179"/>
    </source>
</evidence>
<dbReference type="Pfam" id="PF00595">
    <property type="entry name" value="PDZ"/>
    <property type="match status" value="1"/>
</dbReference>
<sequence>MRNLKIKKNTIIVLLVATVFISFSFKSNFFEVAKQIEIYNSLFKELNMYYIDEINPADLTDKVIKNTLKDLDPYTNFYNEQDVEDARIRREGEYAGIGVSVFYTQNGIQLKEIYKGFSADKAALKAGDVVISVNGESIKNMDRDQQSMFLKGAPDTQLLLEIERQGKIIKKELKREKVEINPVPFFSMIDDETGYITLTRFNNKASSEVKKAFSALKNEGMKKLVFDLRSNPGGSLMEAINISNFFVEKGKTIVTTKAKTKKLSQTYKGTNEPLDLEMPIVVLVNGSSASASEIVSGSLQDYDRAVIMGQRSFGKGLVQRQKELTYGTQLKVTISKYHTPSGRCIQELDYTNRDDKTGKVPKFSDRGINEFKTENGRTVFDGGGVMPDIEIKESKKTEATKSLLRSKAIFNFATDYFYKNTSIADAENYEFKNTDFKLFSEYLKKDTTFVVEQEKLFKEAFLSSKKNNISKEYHKIKNILLEDKINEVSKNQDVINALIEEEILKRYYYKEGVYKHSLKQDNTISEALNLLKNQDRYNQILSIN</sequence>
<dbReference type="Proteomes" id="UP000092612">
    <property type="component" value="Unassembled WGS sequence"/>
</dbReference>
<dbReference type="GO" id="GO:0007165">
    <property type="term" value="P:signal transduction"/>
    <property type="evidence" value="ECO:0007669"/>
    <property type="project" value="TreeGrafter"/>
</dbReference>
<keyword evidence="3 5" id="KW-0378">Hydrolase</keyword>
<evidence type="ECO:0000313" key="8">
    <source>
        <dbReference type="Proteomes" id="UP000092612"/>
    </source>
</evidence>
<evidence type="ECO:0000256" key="4">
    <source>
        <dbReference type="ARBA" id="ARBA00022825"/>
    </source>
</evidence>
<dbReference type="OrthoDB" id="9812068at2"/>
<dbReference type="EMBL" id="LSFL01000035">
    <property type="protein sequence ID" value="OBY63642.1"/>
    <property type="molecule type" value="Genomic_DNA"/>
</dbReference>
<accession>A0A1B8TVN2</accession>
<dbReference type="SUPFAM" id="SSF50156">
    <property type="entry name" value="PDZ domain-like"/>
    <property type="match status" value="1"/>
</dbReference>
<evidence type="ECO:0000256" key="3">
    <source>
        <dbReference type="ARBA" id="ARBA00022801"/>
    </source>
</evidence>
<dbReference type="SUPFAM" id="SSF52096">
    <property type="entry name" value="ClpP/crotonase"/>
    <property type="match status" value="1"/>
</dbReference>
<dbReference type="InterPro" id="IPR036034">
    <property type="entry name" value="PDZ_sf"/>
</dbReference>
<evidence type="ECO:0000256" key="5">
    <source>
        <dbReference type="RuleBase" id="RU004404"/>
    </source>
</evidence>
<dbReference type="Pfam" id="PF03572">
    <property type="entry name" value="Peptidase_S41"/>
    <property type="match status" value="1"/>
</dbReference>
<proteinExistence type="inferred from homology"/>
<protein>
    <submittedName>
        <fullName evidence="7">Peptidase S41</fullName>
    </submittedName>
</protein>
<comment type="caution">
    <text evidence="7">The sequence shown here is derived from an EMBL/GenBank/DDBJ whole genome shotgun (WGS) entry which is preliminary data.</text>
</comment>
<dbReference type="KEGG" id="prn:BW723_03055"/>
<dbReference type="GO" id="GO:0004175">
    <property type="term" value="F:endopeptidase activity"/>
    <property type="evidence" value="ECO:0007669"/>
    <property type="project" value="TreeGrafter"/>
</dbReference>
<keyword evidence="2 5" id="KW-0645">Protease</keyword>
<gene>
    <name evidence="7" type="ORF">LPB301_12645</name>
</gene>
<comment type="similarity">
    <text evidence="1 5">Belongs to the peptidase S41A family.</text>
</comment>
<feature type="domain" description="PDZ" evidence="6">
    <location>
        <begin position="85"/>
        <end position="165"/>
    </location>
</feature>
<dbReference type="Gene3D" id="2.30.42.10">
    <property type="match status" value="1"/>
</dbReference>
<dbReference type="RefSeq" id="WP_068362456.1">
    <property type="nucleotide sequence ID" value="NZ_CP019337.1"/>
</dbReference>
<organism evidence="7 8">
    <name type="scientific">Polaribacter reichenbachii</name>
    <dbReference type="NCBI Taxonomy" id="996801"/>
    <lineage>
        <taxon>Bacteria</taxon>
        <taxon>Pseudomonadati</taxon>
        <taxon>Bacteroidota</taxon>
        <taxon>Flavobacteriia</taxon>
        <taxon>Flavobacteriales</taxon>
        <taxon>Flavobacteriaceae</taxon>
    </lineage>
</organism>
<evidence type="ECO:0000259" key="6">
    <source>
        <dbReference type="PROSITE" id="PS50106"/>
    </source>
</evidence>
<dbReference type="SMART" id="SM00228">
    <property type="entry name" value="PDZ"/>
    <property type="match status" value="1"/>
</dbReference>
<name>A0A1B8TVN2_9FLAO</name>
<keyword evidence="4 5" id="KW-0720">Serine protease</keyword>
<dbReference type="InterPro" id="IPR029045">
    <property type="entry name" value="ClpP/crotonase-like_dom_sf"/>
</dbReference>
<dbReference type="AlphaFoldDB" id="A0A1B8TVN2"/>
<dbReference type="NCBIfam" id="TIGR00225">
    <property type="entry name" value="prc"/>
    <property type="match status" value="1"/>
</dbReference>
<dbReference type="GO" id="GO:0006508">
    <property type="term" value="P:proteolysis"/>
    <property type="evidence" value="ECO:0007669"/>
    <property type="project" value="UniProtKB-KW"/>
</dbReference>
<evidence type="ECO:0000313" key="7">
    <source>
        <dbReference type="EMBL" id="OBY63642.1"/>
    </source>
</evidence>
<dbReference type="Gene3D" id="3.30.750.44">
    <property type="match status" value="1"/>
</dbReference>
<dbReference type="Gene3D" id="3.90.226.10">
    <property type="entry name" value="2-enoyl-CoA Hydratase, Chain A, domain 1"/>
    <property type="match status" value="1"/>
</dbReference>